<dbReference type="InterPro" id="IPR007387">
    <property type="entry name" value="TRAP_DctQ"/>
</dbReference>
<keyword evidence="7 9" id="KW-0472">Membrane</keyword>
<evidence type="ECO:0000313" key="12">
    <source>
        <dbReference type="Proteomes" id="UP000615796"/>
    </source>
</evidence>
<keyword evidence="2 9" id="KW-0813">Transport</keyword>
<evidence type="ECO:0000256" key="8">
    <source>
        <dbReference type="ARBA" id="ARBA00038436"/>
    </source>
</evidence>
<keyword evidence="6 9" id="KW-1133">Transmembrane helix</keyword>
<keyword evidence="3" id="KW-1003">Cell membrane</keyword>
<evidence type="ECO:0000259" key="10">
    <source>
        <dbReference type="Pfam" id="PF04290"/>
    </source>
</evidence>
<feature type="domain" description="Tripartite ATP-independent periplasmic transporters DctQ component" evidence="10">
    <location>
        <begin position="20"/>
        <end position="146"/>
    </location>
</feature>
<keyword evidence="5 9" id="KW-0812">Transmembrane</keyword>
<dbReference type="Pfam" id="PF04290">
    <property type="entry name" value="DctQ"/>
    <property type="match status" value="1"/>
</dbReference>
<feature type="transmembrane region" description="Helical" evidence="9">
    <location>
        <begin position="43"/>
        <end position="60"/>
    </location>
</feature>
<dbReference type="EMBL" id="JACRUP010000001">
    <property type="protein sequence ID" value="MBC5849684.1"/>
    <property type="molecule type" value="Genomic_DNA"/>
</dbReference>
<comment type="function">
    <text evidence="9">Part of the tripartite ATP-independent periplasmic (TRAP) transport system.</text>
</comment>
<evidence type="ECO:0000256" key="9">
    <source>
        <dbReference type="RuleBase" id="RU369079"/>
    </source>
</evidence>
<evidence type="ECO:0000256" key="3">
    <source>
        <dbReference type="ARBA" id="ARBA00022475"/>
    </source>
</evidence>
<comment type="similarity">
    <text evidence="8 9">Belongs to the TRAP transporter small permease family.</text>
</comment>
<keyword evidence="4 9" id="KW-0997">Cell inner membrane</keyword>
<protein>
    <recommendedName>
        <fullName evidence="9">TRAP transporter small permease protein</fullName>
    </recommendedName>
</protein>
<dbReference type="GO" id="GO:0005886">
    <property type="term" value="C:plasma membrane"/>
    <property type="evidence" value="ECO:0007669"/>
    <property type="project" value="UniProtKB-SubCell"/>
</dbReference>
<feature type="transmembrane region" description="Helical" evidence="9">
    <location>
        <begin position="12"/>
        <end position="31"/>
    </location>
</feature>
<dbReference type="RefSeq" id="WP_181397573.1">
    <property type="nucleotide sequence ID" value="NZ_CAWQCN010000001.1"/>
</dbReference>
<dbReference type="AlphaFoldDB" id="A0A9X0R519"/>
<dbReference type="InterPro" id="IPR055348">
    <property type="entry name" value="DctQ"/>
</dbReference>
<feature type="transmembrane region" description="Helical" evidence="9">
    <location>
        <begin position="81"/>
        <end position="101"/>
    </location>
</feature>
<comment type="subcellular location">
    <subcellularLocation>
        <location evidence="1 9">Cell inner membrane</location>
        <topology evidence="1 9">Multi-pass membrane protein</topology>
    </subcellularLocation>
</comment>
<keyword evidence="12" id="KW-1185">Reference proteome</keyword>
<organism evidence="11 12">
    <name type="scientific">Vibrio metschnikovii</name>
    <dbReference type="NCBI Taxonomy" id="28172"/>
    <lineage>
        <taxon>Bacteria</taxon>
        <taxon>Pseudomonadati</taxon>
        <taxon>Pseudomonadota</taxon>
        <taxon>Gammaproteobacteria</taxon>
        <taxon>Vibrionales</taxon>
        <taxon>Vibrionaceae</taxon>
        <taxon>Vibrio</taxon>
    </lineage>
</organism>
<evidence type="ECO:0000256" key="1">
    <source>
        <dbReference type="ARBA" id="ARBA00004429"/>
    </source>
</evidence>
<proteinExistence type="inferred from homology"/>
<evidence type="ECO:0000313" key="11">
    <source>
        <dbReference type="EMBL" id="MBC5849684.1"/>
    </source>
</evidence>
<accession>A0A9X0R519</accession>
<dbReference type="PANTHER" id="PTHR35011:SF4">
    <property type="entry name" value="SLL1102 PROTEIN"/>
    <property type="match status" value="1"/>
</dbReference>
<comment type="caution">
    <text evidence="11">The sequence shown here is derived from an EMBL/GenBank/DDBJ whole genome shotgun (WGS) entry which is preliminary data.</text>
</comment>
<evidence type="ECO:0000256" key="5">
    <source>
        <dbReference type="ARBA" id="ARBA00022692"/>
    </source>
</evidence>
<evidence type="ECO:0000256" key="4">
    <source>
        <dbReference type="ARBA" id="ARBA00022519"/>
    </source>
</evidence>
<dbReference type="GO" id="GO:0022857">
    <property type="term" value="F:transmembrane transporter activity"/>
    <property type="evidence" value="ECO:0007669"/>
    <property type="project" value="UniProtKB-UniRule"/>
</dbReference>
<evidence type="ECO:0000256" key="6">
    <source>
        <dbReference type="ARBA" id="ARBA00022989"/>
    </source>
</evidence>
<sequence length="162" mass="18350">MLVWRYLEEVLASLAISVTVLMVVANVILRYGFGFVVPWSEELAVVCFIWAVYFGISSCYKHRMHMGVDVLVILLPERFQSPFKILSLLFLIAVNGGMAHLSYQYTMLSNKVTPVMGMSYFAINSVLVLSFGLMLLHSFIFLYQEIAKMRGQSWAGCEEKAS</sequence>
<evidence type="ECO:0000256" key="7">
    <source>
        <dbReference type="ARBA" id="ARBA00023136"/>
    </source>
</evidence>
<reference evidence="11" key="1">
    <citation type="submission" date="2020-08" db="EMBL/GenBank/DDBJ databases">
        <title>Genome Sequencing and Pan-Genome Analysis of Migratory bird Vibrio Strains, Inner Mongolia.</title>
        <authorList>
            <person name="Zheng L."/>
        </authorList>
    </citation>
    <scope>NUCLEOTIDE SEQUENCE</scope>
    <source>
        <strain evidence="11">M13F</strain>
    </source>
</reference>
<name>A0A9X0R519_VIBME</name>
<gene>
    <name evidence="11" type="ORF">H8Q88_01750</name>
</gene>
<comment type="subunit">
    <text evidence="9">The complex comprises the extracytoplasmic solute receptor protein and the two transmembrane proteins.</text>
</comment>
<evidence type="ECO:0000256" key="2">
    <source>
        <dbReference type="ARBA" id="ARBA00022448"/>
    </source>
</evidence>
<dbReference type="Proteomes" id="UP000615796">
    <property type="component" value="Unassembled WGS sequence"/>
</dbReference>
<dbReference type="PANTHER" id="PTHR35011">
    <property type="entry name" value="2,3-DIKETO-L-GULONATE TRAP TRANSPORTER SMALL PERMEASE PROTEIN YIAM"/>
    <property type="match status" value="1"/>
</dbReference>
<feature type="transmembrane region" description="Helical" evidence="9">
    <location>
        <begin position="121"/>
        <end position="143"/>
    </location>
</feature>